<keyword evidence="3 5" id="KW-0949">S-adenosyl-L-methionine</keyword>
<dbReference type="PANTHER" id="PTHR33603:SF1">
    <property type="entry name" value="RIBOSOMAL RNA LARGE SUBUNIT METHYLTRANSFERASE H"/>
    <property type="match status" value="1"/>
</dbReference>
<evidence type="ECO:0000256" key="4">
    <source>
        <dbReference type="ARBA" id="ARBA00038303"/>
    </source>
</evidence>
<dbReference type="PANTHER" id="PTHR33603">
    <property type="entry name" value="METHYLTRANSFERASE"/>
    <property type="match status" value="1"/>
</dbReference>
<keyword evidence="7" id="KW-1185">Reference proteome</keyword>
<evidence type="ECO:0000313" key="6">
    <source>
        <dbReference type="EMBL" id="MDA4845626.1"/>
    </source>
</evidence>
<dbReference type="NCBIfam" id="NF000989">
    <property type="entry name" value="PRK00103.2-3"/>
    <property type="match status" value="1"/>
</dbReference>
<feature type="binding site" evidence="5">
    <location>
        <position position="76"/>
    </location>
    <ligand>
        <name>S-adenosyl-L-methionine</name>
        <dbReference type="ChEBI" id="CHEBI:59789"/>
    </ligand>
</feature>
<evidence type="ECO:0000256" key="1">
    <source>
        <dbReference type="ARBA" id="ARBA00022603"/>
    </source>
</evidence>
<comment type="caution">
    <text evidence="6">The sequence shown here is derived from an EMBL/GenBank/DDBJ whole genome shotgun (WGS) entry which is preliminary data.</text>
</comment>
<keyword evidence="2 5" id="KW-0808">Transferase</keyword>
<dbReference type="InterPro" id="IPR029028">
    <property type="entry name" value="Alpha/beta_knot_MTases"/>
</dbReference>
<dbReference type="CDD" id="cd18081">
    <property type="entry name" value="RlmH-like"/>
    <property type="match status" value="1"/>
</dbReference>
<feature type="binding site" evidence="5">
    <location>
        <position position="108"/>
    </location>
    <ligand>
        <name>S-adenosyl-L-methionine</name>
        <dbReference type="ChEBI" id="CHEBI:59789"/>
    </ligand>
</feature>
<comment type="catalytic activity">
    <reaction evidence="5">
        <text>pseudouridine(1915) in 23S rRNA + S-adenosyl-L-methionine = N(3)-methylpseudouridine(1915) in 23S rRNA + S-adenosyl-L-homocysteine + H(+)</text>
        <dbReference type="Rhea" id="RHEA:42752"/>
        <dbReference type="Rhea" id="RHEA-COMP:10221"/>
        <dbReference type="Rhea" id="RHEA-COMP:10222"/>
        <dbReference type="ChEBI" id="CHEBI:15378"/>
        <dbReference type="ChEBI" id="CHEBI:57856"/>
        <dbReference type="ChEBI" id="CHEBI:59789"/>
        <dbReference type="ChEBI" id="CHEBI:65314"/>
        <dbReference type="ChEBI" id="CHEBI:74486"/>
        <dbReference type="EC" id="2.1.1.177"/>
    </reaction>
</comment>
<accession>A0ABT4VLP0</accession>
<proteinExistence type="inferred from homology"/>
<protein>
    <recommendedName>
        <fullName evidence="5">Ribosomal RNA large subunit methyltransferase H</fullName>
        <ecNumber evidence="5">2.1.1.177</ecNumber>
    </recommendedName>
    <alternativeName>
        <fullName evidence="5">23S rRNA (pseudouridine1915-N3)-methyltransferase</fullName>
    </alternativeName>
    <alternativeName>
        <fullName evidence="5">23S rRNA m3Psi1915 methyltransferase</fullName>
    </alternativeName>
    <alternativeName>
        <fullName evidence="5">rRNA (pseudouridine-N3-)-methyltransferase RlmH</fullName>
    </alternativeName>
</protein>
<dbReference type="PIRSF" id="PIRSF004505">
    <property type="entry name" value="MT_bac"/>
    <property type="match status" value="1"/>
</dbReference>
<dbReference type="InterPro" id="IPR029026">
    <property type="entry name" value="tRNA_m1G_MTases_N"/>
</dbReference>
<dbReference type="Proteomes" id="UP001148313">
    <property type="component" value="Unassembled WGS sequence"/>
</dbReference>
<evidence type="ECO:0000256" key="2">
    <source>
        <dbReference type="ARBA" id="ARBA00022679"/>
    </source>
</evidence>
<dbReference type="Pfam" id="PF02590">
    <property type="entry name" value="SPOUT_MTase"/>
    <property type="match status" value="1"/>
</dbReference>
<gene>
    <name evidence="5 6" type="primary">rlmH</name>
    <name evidence="6" type="ORF">OOZ53_09720</name>
</gene>
<comment type="subcellular location">
    <subcellularLocation>
        <location evidence="5">Cytoplasm</location>
    </subcellularLocation>
</comment>
<comment type="function">
    <text evidence="5">Specifically methylates the pseudouridine at position 1915 (m3Psi1915) in 23S rRNA.</text>
</comment>
<dbReference type="InterPro" id="IPR003742">
    <property type="entry name" value="RlmH-like"/>
</dbReference>
<comment type="subunit">
    <text evidence="5">Homodimer.</text>
</comment>
<keyword evidence="5" id="KW-0698">rRNA processing</keyword>
<dbReference type="EC" id="2.1.1.177" evidence="5"/>
<keyword evidence="5" id="KW-0963">Cytoplasm</keyword>
<dbReference type="EMBL" id="JAPJZH010000005">
    <property type="protein sequence ID" value="MDA4845626.1"/>
    <property type="molecule type" value="Genomic_DNA"/>
</dbReference>
<dbReference type="Gene3D" id="3.40.1280.10">
    <property type="match status" value="1"/>
</dbReference>
<dbReference type="SUPFAM" id="SSF75217">
    <property type="entry name" value="alpha/beta knot"/>
    <property type="match status" value="1"/>
</dbReference>
<dbReference type="HAMAP" id="MF_00658">
    <property type="entry name" value="23SrRNA_methyltr_H"/>
    <property type="match status" value="1"/>
</dbReference>
<evidence type="ECO:0000256" key="5">
    <source>
        <dbReference type="HAMAP-Rule" id="MF_00658"/>
    </source>
</evidence>
<comment type="similarity">
    <text evidence="4 5">Belongs to the RNA methyltransferase RlmH family.</text>
</comment>
<sequence length="160" mass="17703">MRVSIYAVGRLKAGPERELSARYFDRFSKTGAARGLTLGRIVELPESRASAAKARKSEECEALTRQIPDDSLILALDERGKAVDSNAFARLLQDWSDTGRRDLAITIGGADGLDGRLIDRADTVLAFGKLTWPHQIVRILLAEQLYRASTILSGHPYHRN</sequence>
<feature type="binding site" evidence="5">
    <location>
        <begin position="127"/>
        <end position="132"/>
    </location>
    <ligand>
        <name>S-adenosyl-L-methionine</name>
        <dbReference type="ChEBI" id="CHEBI:59789"/>
    </ligand>
</feature>
<dbReference type="RefSeq" id="WP_271089538.1">
    <property type="nucleotide sequence ID" value="NZ_JAPJZH010000005.1"/>
</dbReference>
<organism evidence="6 7">
    <name type="scientific">Hoeflea poritis</name>
    <dbReference type="NCBI Taxonomy" id="2993659"/>
    <lineage>
        <taxon>Bacteria</taxon>
        <taxon>Pseudomonadati</taxon>
        <taxon>Pseudomonadota</taxon>
        <taxon>Alphaproteobacteria</taxon>
        <taxon>Hyphomicrobiales</taxon>
        <taxon>Rhizobiaceae</taxon>
        <taxon>Hoeflea</taxon>
    </lineage>
</organism>
<keyword evidence="1 5" id="KW-0489">Methyltransferase</keyword>
<evidence type="ECO:0000313" key="7">
    <source>
        <dbReference type="Proteomes" id="UP001148313"/>
    </source>
</evidence>
<evidence type="ECO:0000256" key="3">
    <source>
        <dbReference type="ARBA" id="ARBA00022691"/>
    </source>
</evidence>
<reference evidence="6" key="1">
    <citation type="submission" date="2022-11" db="EMBL/GenBank/DDBJ databases">
        <title>Hoeflea poritis sp. nov., isolated from scleractinian coral Porites lutea.</title>
        <authorList>
            <person name="Zhang G."/>
            <person name="Wei Q."/>
            <person name="Cai L."/>
        </authorList>
    </citation>
    <scope>NUCLEOTIDE SEQUENCE</scope>
    <source>
        <strain evidence="6">E7-10</strain>
    </source>
</reference>
<name>A0ABT4VLP0_9HYPH</name>